<organism evidence="2 3">
    <name type="scientific">Coccomyxa viridis</name>
    <dbReference type="NCBI Taxonomy" id="1274662"/>
    <lineage>
        <taxon>Eukaryota</taxon>
        <taxon>Viridiplantae</taxon>
        <taxon>Chlorophyta</taxon>
        <taxon>core chlorophytes</taxon>
        <taxon>Trebouxiophyceae</taxon>
        <taxon>Trebouxiophyceae incertae sedis</taxon>
        <taxon>Coccomyxaceae</taxon>
        <taxon>Coccomyxa</taxon>
    </lineage>
</organism>
<dbReference type="Proteomes" id="UP001497392">
    <property type="component" value="Unassembled WGS sequence"/>
</dbReference>
<name>A0ABP1FSY2_9CHLO</name>
<reference evidence="2 3" key="1">
    <citation type="submission" date="2024-06" db="EMBL/GenBank/DDBJ databases">
        <authorList>
            <person name="Kraege A."/>
            <person name="Thomma B."/>
        </authorList>
    </citation>
    <scope>NUCLEOTIDE SEQUENCE [LARGE SCALE GENOMIC DNA]</scope>
</reference>
<accession>A0ABP1FSY2</accession>
<keyword evidence="3" id="KW-1185">Reference proteome</keyword>
<protein>
    <submittedName>
        <fullName evidence="2">G5476 protein</fullName>
    </submittedName>
</protein>
<evidence type="ECO:0000313" key="2">
    <source>
        <dbReference type="EMBL" id="CAL5223023.1"/>
    </source>
</evidence>
<feature type="compositionally biased region" description="Polar residues" evidence="1">
    <location>
        <begin position="46"/>
        <end position="65"/>
    </location>
</feature>
<dbReference type="EMBL" id="CAXHTA020000007">
    <property type="protein sequence ID" value="CAL5223023.1"/>
    <property type="molecule type" value="Genomic_DNA"/>
</dbReference>
<feature type="compositionally biased region" description="Basic and acidic residues" evidence="1">
    <location>
        <begin position="66"/>
        <end position="75"/>
    </location>
</feature>
<evidence type="ECO:0000313" key="3">
    <source>
        <dbReference type="Proteomes" id="UP001497392"/>
    </source>
</evidence>
<evidence type="ECO:0000256" key="1">
    <source>
        <dbReference type="SAM" id="MobiDB-lite"/>
    </source>
</evidence>
<sequence>MECYLNLWVTLVRGSALHVALHHRYCANACARRGHMSAPPPPLRRSQVTALAHSRNSYGTRSPITHSEDAEDPRTSRTSPASDSDAYELTAPQDIHFSEIGPSRNTTVGCVIRDSKLNVNKSPAGLGNFLGWDRRTSEVALYERRGIGIRELTLVGVFPVMDGYAHLDLRAVAGKGRTQYNPLYIIPGRGGFLSKVPGLGWAPSILLDD</sequence>
<gene>
    <name evidence="2" type="primary">g5476</name>
    <name evidence="2" type="ORF">VP750_LOCUS4682</name>
</gene>
<feature type="region of interest" description="Disordered" evidence="1">
    <location>
        <begin position="35"/>
        <end position="85"/>
    </location>
</feature>
<proteinExistence type="predicted"/>
<comment type="caution">
    <text evidence="2">The sequence shown here is derived from an EMBL/GenBank/DDBJ whole genome shotgun (WGS) entry which is preliminary data.</text>
</comment>